<keyword evidence="4" id="KW-1185">Reference proteome</keyword>
<dbReference type="InterPro" id="IPR050206">
    <property type="entry name" value="FtsK/SpoIIIE/SftA"/>
</dbReference>
<accession>A0A1H9PRE7</accession>
<dbReference type="AlphaFoldDB" id="A0A1H9PRE7"/>
<evidence type="ECO:0000259" key="2">
    <source>
        <dbReference type="SMART" id="SM00843"/>
    </source>
</evidence>
<dbReference type="InterPro" id="IPR018541">
    <property type="entry name" value="Ftsk_gamma"/>
</dbReference>
<dbReference type="PANTHER" id="PTHR22683:SF41">
    <property type="entry name" value="DNA TRANSLOCASE FTSK"/>
    <property type="match status" value="1"/>
</dbReference>
<proteinExistence type="predicted"/>
<dbReference type="InterPro" id="IPR036388">
    <property type="entry name" value="WH-like_DNA-bd_sf"/>
</dbReference>
<gene>
    <name evidence="3" type="ORF">SAMN04490244_101296</name>
</gene>
<dbReference type="EMBL" id="FOGU01000001">
    <property type="protein sequence ID" value="SER50660.1"/>
    <property type="molecule type" value="Genomic_DNA"/>
</dbReference>
<keyword evidence="1" id="KW-0175">Coiled coil</keyword>
<dbReference type="Pfam" id="PF10073">
    <property type="entry name" value="GapR_DNA-bd"/>
    <property type="match status" value="1"/>
</dbReference>
<evidence type="ECO:0000313" key="4">
    <source>
        <dbReference type="Proteomes" id="UP000198885"/>
    </source>
</evidence>
<reference evidence="3 4" key="1">
    <citation type="submission" date="2016-10" db="EMBL/GenBank/DDBJ databases">
        <authorList>
            <person name="de Groot N.N."/>
        </authorList>
    </citation>
    <scope>NUCLEOTIDE SEQUENCE [LARGE SCALE GENOMIC DNA]</scope>
    <source>
        <strain evidence="3 4">DSM 23042</strain>
    </source>
</reference>
<dbReference type="GO" id="GO:0003677">
    <property type="term" value="F:DNA binding"/>
    <property type="evidence" value="ECO:0007669"/>
    <property type="project" value="InterPro"/>
</dbReference>
<name>A0A1H9PRE7_9RHOB</name>
<dbReference type="InterPro" id="IPR046367">
    <property type="entry name" value="GapR-like_DNA-bd"/>
</dbReference>
<dbReference type="STRING" id="641238.SAMN04490244_101296"/>
<dbReference type="PANTHER" id="PTHR22683">
    <property type="entry name" value="SPORULATION PROTEIN RELATED"/>
    <property type="match status" value="1"/>
</dbReference>
<feature type="domain" description="FtsK gamma" evidence="2">
    <location>
        <begin position="11"/>
        <end position="76"/>
    </location>
</feature>
<dbReference type="SUPFAM" id="SSF46785">
    <property type="entry name" value="Winged helix' DNA-binding domain"/>
    <property type="match status" value="1"/>
</dbReference>
<dbReference type="NCBIfam" id="NF010247">
    <property type="entry name" value="PRK13694.1"/>
    <property type="match status" value="1"/>
</dbReference>
<organism evidence="3 4">
    <name type="scientific">Tranquillimonas rosea</name>
    <dbReference type="NCBI Taxonomy" id="641238"/>
    <lineage>
        <taxon>Bacteria</taxon>
        <taxon>Pseudomonadati</taxon>
        <taxon>Pseudomonadota</taxon>
        <taxon>Alphaproteobacteria</taxon>
        <taxon>Rhodobacterales</taxon>
        <taxon>Roseobacteraceae</taxon>
        <taxon>Tranquillimonas</taxon>
    </lineage>
</organism>
<dbReference type="SMART" id="SM00843">
    <property type="entry name" value="Ftsk_gamma"/>
    <property type="match status" value="1"/>
</dbReference>
<sequence length="186" mass="21276">MEAHMTIPSQDNDSEDLFRRAAAVVVSERKASTSLIQRRLGIGYNRAARLIERMEEQGIVGAPDHVGKREVATRETIQAAIDISSIVRSDSEAPRMRETPEDVEVRDKAYRVTGEELRQFVERYERLEQEKKDIAEQQKEVMAEAKGRGYDTKIIRKVIALRKREPDDIAEEEAVLEMYKQALGMS</sequence>
<dbReference type="Gene3D" id="1.10.10.10">
    <property type="entry name" value="Winged helix-like DNA-binding domain superfamily/Winged helix DNA-binding domain"/>
    <property type="match status" value="1"/>
</dbReference>
<evidence type="ECO:0000256" key="1">
    <source>
        <dbReference type="SAM" id="Coils"/>
    </source>
</evidence>
<dbReference type="InterPro" id="IPR036390">
    <property type="entry name" value="WH_DNA-bd_sf"/>
</dbReference>
<feature type="coiled-coil region" evidence="1">
    <location>
        <begin position="110"/>
        <end position="144"/>
    </location>
</feature>
<dbReference type="Pfam" id="PF09397">
    <property type="entry name" value="FtsK_gamma"/>
    <property type="match status" value="1"/>
</dbReference>
<protein>
    <submittedName>
        <fullName evidence="3">Uncharacterized conserved protein, UPF0335 family</fullName>
    </submittedName>
</protein>
<evidence type="ECO:0000313" key="3">
    <source>
        <dbReference type="EMBL" id="SER50660.1"/>
    </source>
</evidence>
<dbReference type="Proteomes" id="UP000198885">
    <property type="component" value="Unassembled WGS sequence"/>
</dbReference>